<feature type="domain" description="YoaR-like putative peptidoglycan binding" evidence="2">
    <location>
        <begin position="89"/>
        <end position="192"/>
    </location>
</feature>
<accession>A0ABZ2MJF7</accession>
<feature type="transmembrane region" description="Helical" evidence="1">
    <location>
        <begin position="18"/>
        <end position="40"/>
    </location>
</feature>
<dbReference type="Pfam" id="PF04294">
    <property type="entry name" value="VanW"/>
    <property type="match status" value="1"/>
</dbReference>
<dbReference type="RefSeq" id="WP_338750710.1">
    <property type="nucleotide sequence ID" value="NZ_CP144913.1"/>
</dbReference>
<sequence>MTHDEPRTDGQEHGRGRLLAAVGFVILVVVALYVAAAYYFGDRVPGDTTVEGVAIGGMTQAEARTALSEGLADEAAESVVVTVDDEERTIDPADAGLSYDYEASLDGLTGFSLNPVNLWAQATGGIDRAVEVDVDEQALATAVDAATEGMDSKPVEGTVKLDGATVKTRASKAGLTVDRDELTNDIAEGWPDQHEFEAPTSRPEPELTQTEIDTFVTKELRPLIAGPVTVKTADPDGGKISFAVTPEQLALAVSVTTEDGALATTVDESIAAEVTATAAKDSGEFPAAEDAVVSRSGSGFDVAPSSTGLTLVTEGVGSKVVEAMGTSGDERVVTASTTKTQPELTTQEAKNSLPNETLSTFTTYLPPNPVRTANIRLAARTLNGAYVAPGETFSLNQRLGERTAAKGYKQAGVIYNGRLAEDYGGGISQLSTTLFNAVFFSGAKIEEFHPHSFYISRYPEGREATISWPNLDNRFTNDTGAGILIDAAVNGNEVTVTFHGRKKYDDVTAAKSPRRNVVEPERITDDSKKCVPQSPNPGFTVDITRNFIQGGSTVKSSSFTTVYDAADHIVCTG</sequence>
<dbReference type="InterPro" id="IPR007391">
    <property type="entry name" value="Vancomycin_resist_VanW"/>
</dbReference>
<dbReference type="InterPro" id="IPR022029">
    <property type="entry name" value="YoaR-like_PG-bd"/>
</dbReference>
<organism evidence="3 4">
    <name type="scientific">Janibacter alittae</name>
    <dbReference type="NCBI Taxonomy" id="3115209"/>
    <lineage>
        <taxon>Bacteria</taxon>
        <taxon>Bacillati</taxon>
        <taxon>Actinomycetota</taxon>
        <taxon>Actinomycetes</taxon>
        <taxon>Micrococcales</taxon>
        <taxon>Intrasporangiaceae</taxon>
        <taxon>Janibacter</taxon>
    </lineage>
</organism>
<gene>
    <name evidence="3" type="ORF">V1351_03380</name>
</gene>
<dbReference type="EMBL" id="CP144913">
    <property type="protein sequence ID" value="WXB77118.1"/>
    <property type="molecule type" value="Genomic_DNA"/>
</dbReference>
<evidence type="ECO:0000259" key="2">
    <source>
        <dbReference type="Pfam" id="PF12229"/>
    </source>
</evidence>
<name>A0ABZ2MJF7_9MICO</name>
<keyword evidence="1" id="KW-0812">Transmembrane</keyword>
<keyword evidence="1" id="KW-0472">Membrane</keyword>
<keyword evidence="1" id="KW-1133">Transmembrane helix</keyword>
<evidence type="ECO:0000313" key="3">
    <source>
        <dbReference type="EMBL" id="WXB77118.1"/>
    </source>
</evidence>
<dbReference type="Proteomes" id="UP001382727">
    <property type="component" value="Chromosome"/>
</dbReference>
<evidence type="ECO:0000256" key="1">
    <source>
        <dbReference type="SAM" id="Phobius"/>
    </source>
</evidence>
<protein>
    <submittedName>
        <fullName evidence="3">VanW family protein</fullName>
    </submittedName>
</protein>
<dbReference type="Pfam" id="PF12229">
    <property type="entry name" value="PG_binding_4"/>
    <property type="match status" value="1"/>
</dbReference>
<dbReference type="PANTHER" id="PTHR35788">
    <property type="entry name" value="EXPORTED PROTEIN-RELATED"/>
    <property type="match status" value="1"/>
</dbReference>
<proteinExistence type="predicted"/>
<reference evidence="3 4" key="1">
    <citation type="submission" date="2024-02" db="EMBL/GenBank/DDBJ databases">
        <title>Janibacter sp. nov., isolated from gut of marine sandworm.</title>
        <authorList>
            <person name="Kim B."/>
            <person name="Jun M.O."/>
            <person name="Shin N.-R."/>
        </authorList>
    </citation>
    <scope>NUCLEOTIDE SEQUENCE [LARGE SCALE GENOMIC DNA]</scope>
    <source>
        <strain evidence="3 4">A1S7</strain>
    </source>
</reference>
<dbReference type="InterPro" id="IPR052913">
    <property type="entry name" value="Glycopeptide_resist_protein"/>
</dbReference>
<dbReference type="PANTHER" id="PTHR35788:SF1">
    <property type="entry name" value="EXPORTED PROTEIN"/>
    <property type="match status" value="1"/>
</dbReference>
<keyword evidence="4" id="KW-1185">Reference proteome</keyword>
<evidence type="ECO:0000313" key="4">
    <source>
        <dbReference type="Proteomes" id="UP001382727"/>
    </source>
</evidence>